<accession>A0AB34VEG1</accession>
<evidence type="ECO:0000313" key="1">
    <source>
        <dbReference type="EMBL" id="KTS97610.1"/>
    </source>
</evidence>
<comment type="caution">
    <text evidence="1">The sequence shown here is derived from an EMBL/GenBank/DDBJ whole genome shotgun (WGS) entry which is preliminary data.</text>
</comment>
<gene>
    <name evidence="1" type="ORF">RSA13_10940</name>
</gene>
<evidence type="ECO:0000313" key="2">
    <source>
        <dbReference type="Proteomes" id="UP000072520"/>
    </source>
</evidence>
<name>A0AB34VEG1_9GAMM</name>
<dbReference type="Proteomes" id="UP000072520">
    <property type="component" value="Unassembled WGS sequence"/>
</dbReference>
<sequence length="76" mass="8612">MEKEHALLMIFCNDSGKMHAVRFNLPVDIGDKINNYSSVLLQLLDRLLATTEEIKLKKESALKASYSKKICKNTSI</sequence>
<reference evidence="1 2" key="1">
    <citation type="journal article" date="2016" name="Front. Microbiol.">
        <title>Genomic Resource of Rice Seed Associated Bacteria.</title>
        <authorList>
            <person name="Midha S."/>
            <person name="Bansal K."/>
            <person name="Sharma S."/>
            <person name="Kumar N."/>
            <person name="Patil P.P."/>
            <person name="Chaudhry V."/>
            <person name="Patil P.B."/>
        </authorList>
    </citation>
    <scope>NUCLEOTIDE SEQUENCE [LARGE SCALE GENOMIC DNA]</scope>
    <source>
        <strain evidence="1 2">RSA13</strain>
    </source>
</reference>
<dbReference type="AlphaFoldDB" id="A0AB34VEG1"/>
<dbReference type="EMBL" id="LDSI01000014">
    <property type="protein sequence ID" value="KTS97610.1"/>
    <property type="molecule type" value="Genomic_DNA"/>
</dbReference>
<protein>
    <submittedName>
        <fullName evidence="1">Uncharacterized protein</fullName>
    </submittedName>
</protein>
<organism evidence="1 2">
    <name type="scientific">Pantoea stewartii</name>
    <dbReference type="NCBI Taxonomy" id="66269"/>
    <lineage>
        <taxon>Bacteria</taxon>
        <taxon>Pseudomonadati</taxon>
        <taxon>Pseudomonadota</taxon>
        <taxon>Gammaproteobacteria</taxon>
        <taxon>Enterobacterales</taxon>
        <taxon>Erwiniaceae</taxon>
        <taxon>Pantoea</taxon>
    </lineage>
</organism>
<proteinExistence type="predicted"/>